<dbReference type="PANTHER" id="PTHR11388:SF14">
    <property type="entry name" value="SOLUTE CARRIER ORGANIC ANION TRANSPORTER FAMILY MEMBER 2A1"/>
    <property type="match status" value="1"/>
</dbReference>
<dbReference type="GO" id="GO:0006811">
    <property type="term" value="P:monoatomic ion transport"/>
    <property type="evidence" value="ECO:0007669"/>
    <property type="project" value="UniProtKB-KW"/>
</dbReference>
<comment type="subcellular location">
    <subcellularLocation>
        <location evidence="1 8">Cell membrane</location>
        <topology evidence="1 8">Multi-pass membrane protein</topology>
    </subcellularLocation>
</comment>
<dbReference type="KEGG" id="cvg:107088657"/>
<keyword evidence="12" id="KW-1185">Reference proteome</keyword>
<feature type="transmembrane region" description="Helical" evidence="8">
    <location>
        <begin position="240"/>
        <end position="265"/>
    </location>
</feature>
<dbReference type="OrthoDB" id="5062115at2759"/>
<evidence type="ECO:0000259" key="10">
    <source>
        <dbReference type="PROSITE" id="PS51465"/>
    </source>
</evidence>
<dbReference type="CTD" id="6578"/>
<dbReference type="InterPro" id="IPR020846">
    <property type="entry name" value="MFS_dom"/>
</dbReference>
<keyword evidence="4 8" id="KW-0812">Transmembrane</keyword>
<dbReference type="GO" id="GO:0016323">
    <property type="term" value="C:basolateral plasma membrane"/>
    <property type="evidence" value="ECO:0007669"/>
    <property type="project" value="TreeGrafter"/>
</dbReference>
<dbReference type="PANTHER" id="PTHR11388">
    <property type="entry name" value="ORGANIC ANION TRANSPORTER"/>
    <property type="match status" value="1"/>
</dbReference>
<dbReference type="InterPro" id="IPR036058">
    <property type="entry name" value="Kazal_dom_sf"/>
</dbReference>
<dbReference type="NCBIfam" id="TIGR00805">
    <property type="entry name" value="oat"/>
    <property type="match status" value="1"/>
</dbReference>
<dbReference type="Proteomes" id="UP000265020">
    <property type="component" value="Unassembled WGS sequence"/>
</dbReference>
<feature type="transmembrane region" description="Helical" evidence="8">
    <location>
        <begin position="192"/>
        <end position="220"/>
    </location>
</feature>
<dbReference type="PROSITE" id="PS51465">
    <property type="entry name" value="KAZAL_2"/>
    <property type="match status" value="1"/>
</dbReference>
<sequence length="625" mass="69594">METMDLNYSPKMRKPRTTCCNIKLFVLCHGLLQFSQLLYSAYFKSTISTIEKRYGLSSYSSGTISSLNEVSNCILIVFVSYFGSRVHRPRVIGIGGLLMAVSAMILTLPHFLSQPYEYESVLHSRHDICNLRENSSRTESCGREDSGRLSDSRKLWVLMPIAQLLFGAGSVPIQPFGISYIDDFAGQQNSPLYIAILFAVSVFGPAIGYLLGSVMLRIYVDVNRSGLGAEQELRPGDPRWVGAWWIGLLISTGCLVITSIPYFFFPRQMNIEVNSTESETDSNDDLRKEMSLVEFLKLFPRMFVRMLLSPLFLLLVLAQCCFSSVIAGLATFLNKYLERQYGASVAYSSLLVGAVNLPSVAVGMLIGGVIMKRMGLSLKSIPRFSVIMLTISTLLCIPLFFMGCDTHKVSEVNHQIAQSRPLSKCYASCGCPESAFHPVCGSDGVEYISPCHAGCTNFTKDPNSTFRVQEYTNCMCIHGGHGRAKPVPCANSCSHFLLPVILLISLASLIACLTHNPLYMMVLRCVSFDEKSFAIGVQFLLMRILAWLPAPALFGMVFDMSCIGWRKVCGKKFSCGYYDNSLMRSRYLGLQVGYKIMGIVLLILLGWKAKRTQEYDLEKKPEIQV</sequence>
<dbReference type="InterPro" id="IPR036259">
    <property type="entry name" value="MFS_trans_sf"/>
</dbReference>
<evidence type="ECO:0000256" key="7">
    <source>
        <dbReference type="ARBA" id="ARBA00023157"/>
    </source>
</evidence>
<keyword evidence="8" id="KW-0813">Transport</keyword>
<dbReference type="InterPro" id="IPR004156">
    <property type="entry name" value="OATP"/>
</dbReference>
<dbReference type="Ensembl" id="ENSCVAT00000017475.1">
    <property type="protein sequence ID" value="ENSCVAP00000010706.1"/>
    <property type="gene ID" value="ENSCVAG00000012862.1"/>
</dbReference>
<feature type="transmembrane region" description="Helical" evidence="8">
    <location>
        <begin position="155"/>
        <end position="180"/>
    </location>
</feature>
<dbReference type="GO" id="GO:0015132">
    <property type="term" value="F:prostaglandin transmembrane transporter activity"/>
    <property type="evidence" value="ECO:0007669"/>
    <property type="project" value="TreeGrafter"/>
</dbReference>
<dbReference type="Gene3D" id="3.30.60.30">
    <property type="match status" value="1"/>
</dbReference>
<dbReference type="Pfam" id="PF07648">
    <property type="entry name" value="Kazal_2"/>
    <property type="match status" value="1"/>
</dbReference>
<evidence type="ECO:0000256" key="1">
    <source>
        <dbReference type="ARBA" id="ARBA00004651"/>
    </source>
</evidence>
<keyword evidence="3" id="KW-1003">Cell membrane</keyword>
<keyword evidence="8" id="KW-0406">Ion transport</keyword>
<comment type="caution">
    <text evidence="8">Lacks conserved residue(s) required for the propagation of feature annotation.</text>
</comment>
<reference evidence="11" key="1">
    <citation type="submission" date="2025-08" db="UniProtKB">
        <authorList>
            <consortium name="Ensembl"/>
        </authorList>
    </citation>
    <scope>IDENTIFICATION</scope>
</reference>
<dbReference type="SUPFAM" id="SSF103473">
    <property type="entry name" value="MFS general substrate transporter"/>
    <property type="match status" value="1"/>
</dbReference>
<dbReference type="Gene3D" id="1.20.1250.20">
    <property type="entry name" value="MFS general substrate transporter like domains"/>
    <property type="match status" value="1"/>
</dbReference>
<feature type="transmembrane region" description="Helical" evidence="8">
    <location>
        <begin position="311"/>
        <end position="333"/>
    </location>
</feature>
<dbReference type="InterPro" id="IPR002350">
    <property type="entry name" value="Kazal_dom"/>
</dbReference>
<dbReference type="GO" id="GO:0015347">
    <property type="term" value="F:sodium-independent organic anion transmembrane transporter activity"/>
    <property type="evidence" value="ECO:0007669"/>
    <property type="project" value="TreeGrafter"/>
</dbReference>
<dbReference type="STRING" id="28743.ENSCVAP00000010706"/>
<dbReference type="RefSeq" id="XP_015236446.1">
    <property type="nucleotide sequence ID" value="XM_015380960.1"/>
</dbReference>
<feature type="domain" description="Major facilitator superfamily (MFS) profile" evidence="9">
    <location>
        <begin position="1"/>
        <end position="610"/>
    </location>
</feature>
<dbReference type="PROSITE" id="PS50850">
    <property type="entry name" value="MFS"/>
    <property type="match status" value="1"/>
</dbReference>
<protein>
    <recommendedName>
        <fullName evidence="8">Solute carrier organic anion transporter family member</fullName>
    </recommendedName>
</protein>
<accession>A0A3Q2CXN9</accession>
<organism evidence="11 12">
    <name type="scientific">Cyprinodon variegatus</name>
    <name type="common">Sheepshead minnow</name>
    <dbReference type="NCBI Taxonomy" id="28743"/>
    <lineage>
        <taxon>Eukaryota</taxon>
        <taxon>Metazoa</taxon>
        <taxon>Chordata</taxon>
        <taxon>Craniata</taxon>
        <taxon>Vertebrata</taxon>
        <taxon>Euteleostomi</taxon>
        <taxon>Actinopterygii</taxon>
        <taxon>Neopterygii</taxon>
        <taxon>Teleostei</taxon>
        <taxon>Neoteleostei</taxon>
        <taxon>Acanthomorphata</taxon>
        <taxon>Ovalentaria</taxon>
        <taxon>Atherinomorphae</taxon>
        <taxon>Cyprinodontiformes</taxon>
        <taxon>Cyprinodontidae</taxon>
        <taxon>Cyprinodon</taxon>
    </lineage>
</organism>
<feature type="transmembrane region" description="Helical" evidence="8">
    <location>
        <begin position="64"/>
        <end position="84"/>
    </location>
</feature>
<evidence type="ECO:0000259" key="9">
    <source>
        <dbReference type="PROSITE" id="PS50850"/>
    </source>
</evidence>
<dbReference type="GO" id="GO:0043252">
    <property type="term" value="P:sodium-independent organic anion transport"/>
    <property type="evidence" value="ECO:0007669"/>
    <property type="project" value="TreeGrafter"/>
</dbReference>
<feature type="transmembrane region" description="Helical" evidence="8">
    <location>
        <begin position="496"/>
        <end position="519"/>
    </location>
</feature>
<keyword evidence="7" id="KW-1015">Disulfide bond</keyword>
<evidence type="ECO:0000256" key="6">
    <source>
        <dbReference type="ARBA" id="ARBA00023136"/>
    </source>
</evidence>
<feature type="transmembrane region" description="Helical" evidence="8">
    <location>
        <begin position="540"/>
        <end position="558"/>
    </location>
</feature>
<dbReference type="GeneTree" id="ENSGT01150000286901"/>
<comment type="similarity">
    <text evidence="2 8">Belongs to the organo anion transporter (TC 2.A.60) family.</text>
</comment>
<keyword evidence="5 8" id="KW-1133">Transmembrane helix</keyword>
<reference evidence="11" key="2">
    <citation type="submission" date="2025-09" db="UniProtKB">
        <authorList>
            <consortium name="Ensembl"/>
        </authorList>
    </citation>
    <scope>IDENTIFICATION</scope>
</reference>
<dbReference type="FunFam" id="3.30.60.30:FF:000069">
    <property type="entry name" value="Solute carrier organic anion transporter family member"/>
    <property type="match status" value="1"/>
</dbReference>
<dbReference type="GeneID" id="107088657"/>
<evidence type="ECO:0000256" key="2">
    <source>
        <dbReference type="ARBA" id="ARBA00009657"/>
    </source>
</evidence>
<evidence type="ECO:0000256" key="8">
    <source>
        <dbReference type="RuleBase" id="RU362056"/>
    </source>
</evidence>
<evidence type="ECO:0000313" key="12">
    <source>
        <dbReference type="Proteomes" id="UP000265020"/>
    </source>
</evidence>
<dbReference type="SUPFAM" id="SSF100895">
    <property type="entry name" value="Kazal-type serine protease inhibitors"/>
    <property type="match status" value="1"/>
</dbReference>
<name>A0A3Q2CXN9_CYPVA</name>
<evidence type="ECO:0000256" key="3">
    <source>
        <dbReference type="ARBA" id="ARBA00022475"/>
    </source>
</evidence>
<dbReference type="Pfam" id="PF03137">
    <property type="entry name" value="OATP"/>
    <property type="match status" value="1"/>
</dbReference>
<keyword evidence="6 8" id="KW-0472">Membrane</keyword>
<feature type="domain" description="Kazal-like" evidence="10">
    <location>
        <begin position="419"/>
        <end position="475"/>
    </location>
</feature>
<proteinExistence type="inferred from homology"/>
<evidence type="ECO:0000256" key="5">
    <source>
        <dbReference type="ARBA" id="ARBA00022989"/>
    </source>
</evidence>
<evidence type="ECO:0000313" key="11">
    <source>
        <dbReference type="Ensembl" id="ENSCVAP00000010706.1"/>
    </source>
</evidence>
<dbReference type="AlphaFoldDB" id="A0A3Q2CXN9"/>
<feature type="transmembrane region" description="Helical" evidence="8">
    <location>
        <begin position="91"/>
        <end position="112"/>
    </location>
</feature>
<feature type="transmembrane region" description="Helical" evidence="8">
    <location>
        <begin position="345"/>
        <end position="371"/>
    </location>
</feature>
<dbReference type="OMA" id="MMVLRCV"/>
<feature type="transmembrane region" description="Helical" evidence="8">
    <location>
        <begin position="383"/>
        <end position="403"/>
    </location>
</feature>
<feature type="transmembrane region" description="Helical" evidence="8">
    <location>
        <begin position="587"/>
        <end position="607"/>
    </location>
</feature>
<evidence type="ECO:0000256" key="4">
    <source>
        <dbReference type="ARBA" id="ARBA00022692"/>
    </source>
</evidence>